<dbReference type="InterPro" id="IPR036691">
    <property type="entry name" value="Endo/exonu/phosph_ase_sf"/>
</dbReference>
<organism evidence="3 4">
    <name type="scientific">Actinokineospora spheciospongiae</name>
    <dbReference type="NCBI Taxonomy" id="909613"/>
    <lineage>
        <taxon>Bacteria</taxon>
        <taxon>Bacillati</taxon>
        <taxon>Actinomycetota</taxon>
        <taxon>Actinomycetes</taxon>
        <taxon>Pseudonocardiales</taxon>
        <taxon>Pseudonocardiaceae</taxon>
        <taxon>Actinokineospora</taxon>
    </lineage>
</organism>
<dbReference type="InterPro" id="IPR005135">
    <property type="entry name" value="Endo/exonuclease/phosphatase"/>
</dbReference>
<dbReference type="SUPFAM" id="SSF56219">
    <property type="entry name" value="DNase I-like"/>
    <property type="match status" value="1"/>
</dbReference>
<accession>W7IYW5</accession>
<dbReference type="RefSeq" id="WP_035282959.1">
    <property type="nucleotide sequence ID" value="NZ_AYXG01000103.1"/>
</dbReference>
<gene>
    <name evidence="3" type="ORF">UO65_3034</name>
</gene>
<dbReference type="GO" id="GO:0016020">
    <property type="term" value="C:membrane"/>
    <property type="evidence" value="ECO:0007669"/>
    <property type="project" value="GOC"/>
</dbReference>
<dbReference type="PATRIC" id="fig|909613.9.peg.3036"/>
<dbReference type="GO" id="GO:0003824">
    <property type="term" value="F:catalytic activity"/>
    <property type="evidence" value="ECO:0007669"/>
    <property type="project" value="InterPro"/>
</dbReference>
<dbReference type="Pfam" id="PF03372">
    <property type="entry name" value="Exo_endo_phos"/>
    <property type="match status" value="1"/>
</dbReference>
<dbReference type="InterPro" id="IPR051916">
    <property type="entry name" value="GPI-anchor_lipid_remodeler"/>
</dbReference>
<dbReference type="AlphaFoldDB" id="W7IYW5"/>
<dbReference type="PANTHER" id="PTHR14859">
    <property type="entry name" value="CALCOFLUOR WHITE HYPERSENSITIVE PROTEIN PRECURSOR"/>
    <property type="match status" value="1"/>
</dbReference>
<dbReference type="OrthoDB" id="155529at2"/>
<dbReference type="Proteomes" id="UP000019277">
    <property type="component" value="Unassembled WGS sequence"/>
</dbReference>
<evidence type="ECO:0000259" key="2">
    <source>
        <dbReference type="Pfam" id="PF03372"/>
    </source>
</evidence>
<evidence type="ECO:0000256" key="1">
    <source>
        <dbReference type="SAM" id="SignalP"/>
    </source>
</evidence>
<keyword evidence="1" id="KW-0732">Signal</keyword>
<protein>
    <submittedName>
        <fullName evidence="3">Putative secreted protein</fullName>
    </submittedName>
</protein>
<dbReference type="STRING" id="909613.UO65_3034"/>
<dbReference type="GO" id="GO:0006506">
    <property type="term" value="P:GPI anchor biosynthetic process"/>
    <property type="evidence" value="ECO:0007669"/>
    <property type="project" value="TreeGrafter"/>
</dbReference>
<evidence type="ECO:0000313" key="4">
    <source>
        <dbReference type="Proteomes" id="UP000019277"/>
    </source>
</evidence>
<feature type="domain" description="Endonuclease/exonuclease/phosphatase" evidence="2">
    <location>
        <begin position="36"/>
        <end position="259"/>
    </location>
</feature>
<feature type="signal peptide" evidence="1">
    <location>
        <begin position="1"/>
        <end position="19"/>
    </location>
</feature>
<evidence type="ECO:0000313" key="3">
    <source>
        <dbReference type="EMBL" id="EWC61676.1"/>
    </source>
</evidence>
<name>W7IYW5_9PSEU</name>
<dbReference type="Gene3D" id="3.60.10.10">
    <property type="entry name" value="Endonuclease/exonuclease/phosphatase"/>
    <property type="match status" value="1"/>
</dbReference>
<dbReference type="EMBL" id="AYXG01000103">
    <property type="protein sequence ID" value="EWC61676.1"/>
    <property type="molecule type" value="Genomic_DNA"/>
</dbReference>
<dbReference type="PANTHER" id="PTHR14859:SF15">
    <property type="entry name" value="ENDONUCLEASE_EXONUCLEASE_PHOSPHATASE DOMAIN-CONTAINING PROTEIN"/>
    <property type="match status" value="1"/>
</dbReference>
<keyword evidence="4" id="KW-1185">Reference proteome</keyword>
<comment type="caution">
    <text evidence="3">The sequence shown here is derived from an EMBL/GenBank/DDBJ whole genome shotgun (WGS) entry which is preliminary data.</text>
</comment>
<sequence>MRALLITLLTLLAATPAAAGTTPAGSAHRPVALRVLSFNTHTGIGADGRLDLDRVAATIRAARPDVVGLQEVDVHWSERSGFADQARELARRTGLRVFFAPIYDEPGTPRRRYGVAVLSALPVLRTENHEITRLSTQDPTLPPMPMPGFAEAVVLTGGGPVHVYSTHLDHRPDPSVRAAQVADTLRVLARANDPKVLLGDLNAEPGAPELAPLWTALRSAPTGPTYPAGAPAKKLDHVAVSPGVRVASATVVDSAASDHRPVLADLVLGS</sequence>
<feature type="chain" id="PRO_5004896065" evidence="1">
    <location>
        <begin position="20"/>
        <end position="270"/>
    </location>
</feature>
<reference evidence="3 4" key="1">
    <citation type="journal article" date="2014" name="Genome Announc.">
        <title>Draft Genome Sequence of the Antitrypanosomally Active Sponge-Associated Bacterium Actinokineospora sp. Strain EG49.</title>
        <authorList>
            <person name="Harjes J."/>
            <person name="Ryu T."/>
            <person name="Abdelmohsen U.R."/>
            <person name="Moitinho-Silva L."/>
            <person name="Horn H."/>
            <person name="Ravasi T."/>
            <person name="Hentschel U."/>
        </authorList>
    </citation>
    <scope>NUCLEOTIDE SEQUENCE [LARGE SCALE GENOMIC DNA]</scope>
    <source>
        <strain evidence="3 4">EG49</strain>
    </source>
</reference>
<dbReference type="eggNOG" id="COG3568">
    <property type="taxonomic scope" value="Bacteria"/>
</dbReference>
<proteinExistence type="predicted"/>